<reference evidence="4 5" key="1">
    <citation type="submission" date="2015-01" db="EMBL/GenBank/DDBJ databases">
        <title>Evolution of Trichinella species and genotypes.</title>
        <authorList>
            <person name="Korhonen P.K."/>
            <person name="Edoardo P."/>
            <person name="Giuseppe L.R."/>
            <person name="Gasser R.B."/>
        </authorList>
    </citation>
    <scope>NUCLEOTIDE SEQUENCE [LARGE SCALE GENOMIC DNA]</scope>
    <source>
        <strain evidence="4">ISS2496</strain>
    </source>
</reference>
<feature type="region of interest" description="Disordered" evidence="2">
    <location>
        <begin position="1"/>
        <end position="24"/>
    </location>
</feature>
<evidence type="ECO:0000256" key="1">
    <source>
        <dbReference type="ARBA" id="ARBA00012493"/>
    </source>
</evidence>
<dbReference type="EMBL" id="JYDQ01000025">
    <property type="protein sequence ID" value="KRY20426.1"/>
    <property type="molecule type" value="Genomic_DNA"/>
</dbReference>
<keyword evidence="5" id="KW-1185">Reference proteome</keyword>
<dbReference type="GO" id="GO:0015074">
    <property type="term" value="P:DNA integration"/>
    <property type="evidence" value="ECO:0007669"/>
    <property type="project" value="InterPro"/>
</dbReference>
<dbReference type="Pfam" id="PF17921">
    <property type="entry name" value="Integrase_H2C2"/>
    <property type="match status" value="1"/>
</dbReference>
<feature type="region of interest" description="Disordered" evidence="2">
    <location>
        <begin position="494"/>
        <end position="517"/>
    </location>
</feature>
<feature type="region of interest" description="Disordered" evidence="2">
    <location>
        <begin position="403"/>
        <end position="431"/>
    </location>
</feature>
<name>A0A0V1A7K0_9BILA</name>
<evidence type="ECO:0000313" key="4">
    <source>
        <dbReference type="EMBL" id="KRY20426.1"/>
    </source>
</evidence>
<dbReference type="PANTHER" id="PTHR37984:SF5">
    <property type="entry name" value="PROTEIN NYNRIN-LIKE"/>
    <property type="match status" value="1"/>
</dbReference>
<protein>
    <recommendedName>
        <fullName evidence="1">RNA-directed DNA polymerase</fullName>
        <ecNumber evidence="1">2.7.7.49</ecNumber>
    </recommendedName>
</protein>
<comment type="caution">
    <text evidence="4">The sequence shown here is derived from an EMBL/GenBank/DDBJ whole genome shotgun (WGS) entry which is preliminary data.</text>
</comment>
<dbReference type="InterPro" id="IPR036397">
    <property type="entry name" value="RNaseH_sf"/>
</dbReference>
<dbReference type="GO" id="GO:0003676">
    <property type="term" value="F:nucleic acid binding"/>
    <property type="evidence" value="ECO:0007669"/>
    <property type="project" value="InterPro"/>
</dbReference>
<dbReference type="InterPro" id="IPR001584">
    <property type="entry name" value="Integrase_cat-core"/>
</dbReference>
<evidence type="ECO:0000259" key="3">
    <source>
        <dbReference type="PROSITE" id="PS50994"/>
    </source>
</evidence>
<dbReference type="InterPro" id="IPR050951">
    <property type="entry name" value="Retrovirus_Pol_polyprotein"/>
</dbReference>
<accession>A0A0V1A7K0</accession>
<sequence length="550" mass="62437">MPRIGDRPKLTVTPAVTNGDEDSMQQSTAVTPCVDDHSTAFCRAPPPFTGNGDLKIWLMRMVDYFEENAIPEERRYGFTKLLLSDEGYGMVIAAGFGCQGQEAVFEQLVRRELANFEVAHVEAQEAEQTEAALCLMRLDRHPPSTSPVQCGCCRRTVENWPEPMQIDSCSAVTLLRLDAYDLIDKPFSRRGSQMCPSDVSGSSLYHPQGNGQAERFNRTLLDMLSIMCKENRQQWDEMLSFVMLAYNSSVNESTGVTPAMAMFGRELQLPLDIQMGSPQRNDTETLPNYIRQTRERIDIVHEQMRRQLKVQQRRQKSLYDRKATQGTFRVKDLVWLAIPRGGKLHPCWEGPYEIVQTLGPHTHRVRHQERRRRTMVVHSDRLKKCHWEDADETRRRPFPLWYGSGNYPKEQQPKENVMGPRGLRPLKESSGRTLPKQGAVWRLYLNIKCAFIGYDRKKTKVVVSLCIGGSDTACASRIEPLDRKGKLAGKATNIGQSDPAHALMPEGTTTPSAPQPEAQIPDVLQRMHDSPEAGHLGVEKTLERLRGRFY</sequence>
<feature type="domain" description="Integrase catalytic" evidence="3">
    <location>
        <begin position="205"/>
        <end position="266"/>
    </location>
</feature>
<dbReference type="GO" id="GO:0003964">
    <property type="term" value="F:RNA-directed DNA polymerase activity"/>
    <property type="evidence" value="ECO:0007669"/>
    <property type="project" value="UniProtKB-EC"/>
</dbReference>
<dbReference type="InterPro" id="IPR054465">
    <property type="entry name" value="Integrase_p58-like_C"/>
</dbReference>
<dbReference type="PANTHER" id="PTHR37984">
    <property type="entry name" value="PROTEIN CBG26694"/>
    <property type="match status" value="1"/>
</dbReference>
<dbReference type="SUPFAM" id="SSF53098">
    <property type="entry name" value="Ribonuclease H-like"/>
    <property type="match status" value="1"/>
</dbReference>
<dbReference type="InterPro" id="IPR012337">
    <property type="entry name" value="RNaseH-like_sf"/>
</dbReference>
<dbReference type="Pfam" id="PF22938">
    <property type="entry name" value="Integrase_p58_C"/>
    <property type="match status" value="1"/>
</dbReference>
<dbReference type="OrthoDB" id="5832112at2759"/>
<dbReference type="AlphaFoldDB" id="A0A0V1A7K0"/>
<gene>
    <name evidence="4" type="primary">POL</name>
    <name evidence="4" type="ORF">T12_9703</name>
</gene>
<evidence type="ECO:0000313" key="5">
    <source>
        <dbReference type="Proteomes" id="UP000054783"/>
    </source>
</evidence>
<dbReference type="EC" id="2.7.7.49" evidence="1"/>
<dbReference type="Gene3D" id="3.30.420.10">
    <property type="entry name" value="Ribonuclease H-like superfamily/Ribonuclease H"/>
    <property type="match status" value="1"/>
</dbReference>
<dbReference type="PROSITE" id="PS50994">
    <property type="entry name" value="INTEGRASE"/>
    <property type="match status" value="1"/>
</dbReference>
<dbReference type="Proteomes" id="UP000054783">
    <property type="component" value="Unassembled WGS sequence"/>
</dbReference>
<evidence type="ECO:0000256" key="2">
    <source>
        <dbReference type="SAM" id="MobiDB-lite"/>
    </source>
</evidence>
<dbReference type="InterPro" id="IPR041588">
    <property type="entry name" value="Integrase_H2C2"/>
</dbReference>
<proteinExistence type="predicted"/>
<dbReference type="STRING" id="990121.A0A0V1A7K0"/>
<organism evidence="4 5">
    <name type="scientific">Trichinella patagoniensis</name>
    <dbReference type="NCBI Taxonomy" id="990121"/>
    <lineage>
        <taxon>Eukaryota</taxon>
        <taxon>Metazoa</taxon>
        <taxon>Ecdysozoa</taxon>
        <taxon>Nematoda</taxon>
        <taxon>Enoplea</taxon>
        <taxon>Dorylaimia</taxon>
        <taxon>Trichinellida</taxon>
        <taxon>Trichinellidae</taxon>
        <taxon>Trichinella</taxon>
    </lineage>
</organism>